<evidence type="ECO:0000259" key="6">
    <source>
        <dbReference type="PROSITE" id="PS50977"/>
    </source>
</evidence>
<evidence type="ECO:0000256" key="3">
    <source>
        <dbReference type="ARBA" id="ARBA00023163"/>
    </source>
</evidence>
<dbReference type="Gene3D" id="1.10.357.10">
    <property type="entry name" value="Tetracycline Repressor, domain 2"/>
    <property type="match status" value="1"/>
</dbReference>
<evidence type="ECO:0000313" key="8">
    <source>
        <dbReference type="Proteomes" id="UP001604267"/>
    </source>
</evidence>
<dbReference type="EMBL" id="JBICYV010000016">
    <property type="protein sequence ID" value="MFG3014467.1"/>
    <property type="molecule type" value="Genomic_DNA"/>
</dbReference>
<evidence type="ECO:0000256" key="5">
    <source>
        <dbReference type="SAM" id="MobiDB-lite"/>
    </source>
</evidence>
<protein>
    <submittedName>
        <fullName evidence="7">TetR family transcriptional regulator</fullName>
    </submittedName>
</protein>
<dbReference type="Pfam" id="PF00440">
    <property type="entry name" value="TetR_N"/>
    <property type="match status" value="1"/>
</dbReference>
<proteinExistence type="predicted"/>
<dbReference type="InterPro" id="IPR023772">
    <property type="entry name" value="DNA-bd_HTH_TetR-type_CS"/>
</dbReference>
<dbReference type="SUPFAM" id="SSF46689">
    <property type="entry name" value="Homeodomain-like"/>
    <property type="match status" value="1"/>
</dbReference>
<evidence type="ECO:0000256" key="1">
    <source>
        <dbReference type="ARBA" id="ARBA00023015"/>
    </source>
</evidence>
<organism evidence="7 8">
    <name type="scientific">Streptomyces cinerochromogenes</name>
    <dbReference type="NCBI Taxonomy" id="66422"/>
    <lineage>
        <taxon>Bacteria</taxon>
        <taxon>Bacillati</taxon>
        <taxon>Actinomycetota</taxon>
        <taxon>Actinomycetes</taxon>
        <taxon>Kitasatosporales</taxon>
        <taxon>Streptomycetaceae</taxon>
        <taxon>Streptomyces</taxon>
    </lineage>
</organism>
<gene>
    <name evidence="7" type="ORF">ACGFZB_29410</name>
</gene>
<sequence>MAKQERAIWTRRTLLRAAAREFDRHGYTGSSLAQIARAADISMGALTFHFASKRDLADSVMEEGNAATRALVERLARHDGPPVQFVASLTLALVDLLERDPAVRAAARLAREDSCTPHQWHALWAPAVCERLQQTPPGQTPPGTDVWAIADMAIHLVSGIEATLRHPACHDGRRDSVRRLARIWRQAVPGITLPLDARGDLPDGVPGSGVRPGAGHDRRSPHTALHPPSTGTPAPVTKEA</sequence>
<dbReference type="PROSITE" id="PS01081">
    <property type="entry name" value="HTH_TETR_1"/>
    <property type="match status" value="1"/>
</dbReference>
<dbReference type="PRINTS" id="PR00455">
    <property type="entry name" value="HTHTETR"/>
</dbReference>
<comment type="caution">
    <text evidence="7">The sequence shown here is derived from an EMBL/GenBank/DDBJ whole genome shotgun (WGS) entry which is preliminary data.</text>
</comment>
<dbReference type="PANTHER" id="PTHR30055:SF234">
    <property type="entry name" value="HTH-TYPE TRANSCRIPTIONAL REGULATOR BETI"/>
    <property type="match status" value="1"/>
</dbReference>
<dbReference type="InterPro" id="IPR050109">
    <property type="entry name" value="HTH-type_TetR-like_transc_reg"/>
</dbReference>
<evidence type="ECO:0000313" key="7">
    <source>
        <dbReference type="EMBL" id="MFG3014467.1"/>
    </source>
</evidence>
<evidence type="ECO:0000256" key="4">
    <source>
        <dbReference type="PROSITE-ProRule" id="PRU00335"/>
    </source>
</evidence>
<dbReference type="RefSeq" id="WP_388313031.1">
    <property type="nucleotide sequence ID" value="NZ_JBIBCC010000001.1"/>
</dbReference>
<name>A0ABW7BB86_9ACTN</name>
<dbReference type="Proteomes" id="UP001604267">
    <property type="component" value="Unassembled WGS sequence"/>
</dbReference>
<evidence type="ECO:0000256" key="2">
    <source>
        <dbReference type="ARBA" id="ARBA00023125"/>
    </source>
</evidence>
<keyword evidence="3" id="KW-0804">Transcription</keyword>
<feature type="region of interest" description="Disordered" evidence="5">
    <location>
        <begin position="194"/>
        <end position="240"/>
    </location>
</feature>
<dbReference type="PANTHER" id="PTHR30055">
    <property type="entry name" value="HTH-TYPE TRANSCRIPTIONAL REGULATOR RUTR"/>
    <property type="match status" value="1"/>
</dbReference>
<keyword evidence="8" id="KW-1185">Reference proteome</keyword>
<reference evidence="7 8" key="1">
    <citation type="submission" date="2024-10" db="EMBL/GenBank/DDBJ databases">
        <title>The Natural Products Discovery Center: Release of the First 8490 Sequenced Strains for Exploring Actinobacteria Biosynthetic Diversity.</title>
        <authorList>
            <person name="Kalkreuter E."/>
            <person name="Kautsar S.A."/>
            <person name="Yang D."/>
            <person name="Bader C.D."/>
            <person name="Teijaro C.N."/>
            <person name="Fluegel L."/>
            <person name="Davis C.M."/>
            <person name="Simpson J.R."/>
            <person name="Lauterbach L."/>
            <person name="Steele A.D."/>
            <person name="Gui C."/>
            <person name="Meng S."/>
            <person name="Li G."/>
            <person name="Viehrig K."/>
            <person name="Ye F."/>
            <person name="Su P."/>
            <person name="Kiefer A.F."/>
            <person name="Nichols A."/>
            <person name="Cepeda A.J."/>
            <person name="Yan W."/>
            <person name="Fan B."/>
            <person name="Jiang Y."/>
            <person name="Adhikari A."/>
            <person name="Zheng C.-J."/>
            <person name="Schuster L."/>
            <person name="Cowan T.M."/>
            <person name="Smanski M.J."/>
            <person name="Chevrette M.G."/>
            <person name="De Carvalho L.P.S."/>
            <person name="Shen B."/>
        </authorList>
    </citation>
    <scope>NUCLEOTIDE SEQUENCE [LARGE SCALE GENOMIC DNA]</scope>
    <source>
        <strain evidence="7 8">NPDC048320</strain>
    </source>
</reference>
<keyword evidence="2 4" id="KW-0238">DNA-binding</keyword>
<dbReference type="InterPro" id="IPR001647">
    <property type="entry name" value="HTH_TetR"/>
</dbReference>
<accession>A0ABW7BB86</accession>
<dbReference type="PROSITE" id="PS50977">
    <property type="entry name" value="HTH_TETR_2"/>
    <property type="match status" value="1"/>
</dbReference>
<dbReference type="InterPro" id="IPR009057">
    <property type="entry name" value="Homeodomain-like_sf"/>
</dbReference>
<feature type="domain" description="HTH tetR-type" evidence="6">
    <location>
        <begin position="8"/>
        <end position="68"/>
    </location>
</feature>
<feature type="DNA-binding region" description="H-T-H motif" evidence="4">
    <location>
        <begin position="31"/>
        <end position="50"/>
    </location>
</feature>
<keyword evidence="1" id="KW-0805">Transcription regulation</keyword>